<dbReference type="EMBL" id="JAACXV010013865">
    <property type="protein sequence ID" value="KAF7272040.1"/>
    <property type="molecule type" value="Genomic_DNA"/>
</dbReference>
<gene>
    <name evidence="2" type="ORF">GWI33_015141</name>
</gene>
<accession>A0A834MA16</accession>
<organism evidence="2 3">
    <name type="scientific">Rhynchophorus ferrugineus</name>
    <name type="common">Red palm weevil</name>
    <name type="synonym">Curculio ferrugineus</name>
    <dbReference type="NCBI Taxonomy" id="354439"/>
    <lineage>
        <taxon>Eukaryota</taxon>
        <taxon>Metazoa</taxon>
        <taxon>Ecdysozoa</taxon>
        <taxon>Arthropoda</taxon>
        <taxon>Hexapoda</taxon>
        <taxon>Insecta</taxon>
        <taxon>Pterygota</taxon>
        <taxon>Neoptera</taxon>
        <taxon>Endopterygota</taxon>
        <taxon>Coleoptera</taxon>
        <taxon>Polyphaga</taxon>
        <taxon>Cucujiformia</taxon>
        <taxon>Curculionidae</taxon>
        <taxon>Dryophthorinae</taxon>
        <taxon>Rhynchophorus</taxon>
    </lineage>
</organism>
<sequence>MDDSEESAQIGITDPPKSDRCWGHKPKLNRRFSVPSAGGGDAEVATRPRGQRGGGTGRCPSRIERRHRRSSNHFRDDYSRGPVNQFEPCY</sequence>
<comment type="caution">
    <text evidence="2">The sequence shown here is derived from an EMBL/GenBank/DDBJ whole genome shotgun (WGS) entry which is preliminary data.</text>
</comment>
<feature type="region of interest" description="Disordered" evidence="1">
    <location>
        <begin position="1"/>
        <end position="90"/>
    </location>
</feature>
<reference evidence="2" key="1">
    <citation type="submission" date="2020-08" db="EMBL/GenBank/DDBJ databases">
        <title>Genome sequencing and assembly of the red palm weevil Rhynchophorus ferrugineus.</title>
        <authorList>
            <person name="Dias G.B."/>
            <person name="Bergman C.M."/>
            <person name="Manee M."/>
        </authorList>
    </citation>
    <scope>NUCLEOTIDE SEQUENCE</scope>
    <source>
        <strain evidence="2">AA-2017</strain>
        <tissue evidence="2">Whole larva</tissue>
    </source>
</reference>
<evidence type="ECO:0000313" key="2">
    <source>
        <dbReference type="EMBL" id="KAF7272040.1"/>
    </source>
</evidence>
<name>A0A834MA16_RHYFE</name>
<protein>
    <submittedName>
        <fullName evidence="2">Uncharacterized protein</fullName>
    </submittedName>
</protein>
<evidence type="ECO:0000256" key="1">
    <source>
        <dbReference type="SAM" id="MobiDB-lite"/>
    </source>
</evidence>
<dbReference type="Proteomes" id="UP000625711">
    <property type="component" value="Unassembled WGS sequence"/>
</dbReference>
<proteinExistence type="predicted"/>
<evidence type="ECO:0000313" key="3">
    <source>
        <dbReference type="Proteomes" id="UP000625711"/>
    </source>
</evidence>
<keyword evidence="3" id="KW-1185">Reference proteome</keyword>
<dbReference type="AlphaFoldDB" id="A0A834MA16"/>